<name>A0A7S3AAG1_9RHOD</name>
<reference evidence="2" key="1">
    <citation type="submission" date="2021-01" db="EMBL/GenBank/DDBJ databases">
        <authorList>
            <person name="Corre E."/>
            <person name="Pelletier E."/>
            <person name="Niang G."/>
            <person name="Scheremetjew M."/>
            <person name="Finn R."/>
            <person name="Kale V."/>
            <person name="Holt S."/>
            <person name="Cochrane G."/>
            <person name="Meng A."/>
            <person name="Brown T."/>
            <person name="Cohen L."/>
        </authorList>
    </citation>
    <scope>NUCLEOTIDE SEQUENCE</scope>
    <source>
        <strain evidence="2">CCMP 769</strain>
    </source>
</reference>
<proteinExistence type="predicted"/>
<protein>
    <submittedName>
        <fullName evidence="2">Uncharacterized protein</fullName>
    </submittedName>
</protein>
<sequence length="177" mass="19360">MLLFALMMLKYRNRQKGVEQVVRRRQGVFWLLGLMCVVGAFESVSWTLGSGSGDHAMEIYGDGSWKKGEISDTMKFTSDGLDILPEEFREKAKNSIDLDSMSAQIKNKLMGIGVTVEGESETESMTEENSDLKELRSIPGAGSVSSENDEVEPLNPEFAASISSDIRNKLAALGLGS</sequence>
<dbReference type="AlphaFoldDB" id="A0A7S3AAG1"/>
<feature type="compositionally biased region" description="Acidic residues" evidence="1">
    <location>
        <begin position="118"/>
        <end position="129"/>
    </location>
</feature>
<organism evidence="2">
    <name type="scientific">Rhodosorus marinus</name>
    <dbReference type="NCBI Taxonomy" id="101924"/>
    <lineage>
        <taxon>Eukaryota</taxon>
        <taxon>Rhodophyta</taxon>
        <taxon>Stylonematophyceae</taxon>
        <taxon>Stylonematales</taxon>
        <taxon>Stylonemataceae</taxon>
        <taxon>Rhodosorus</taxon>
    </lineage>
</organism>
<accession>A0A7S3AAG1</accession>
<dbReference type="EMBL" id="HBHW01044975">
    <property type="protein sequence ID" value="CAE0066888.1"/>
    <property type="molecule type" value="Transcribed_RNA"/>
</dbReference>
<gene>
    <name evidence="2" type="ORF">RMAR00112_LOCUS34963</name>
</gene>
<evidence type="ECO:0000313" key="2">
    <source>
        <dbReference type="EMBL" id="CAE0066888.1"/>
    </source>
</evidence>
<evidence type="ECO:0000256" key="1">
    <source>
        <dbReference type="SAM" id="MobiDB-lite"/>
    </source>
</evidence>
<feature type="region of interest" description="Disordered" evidence="1">
    <location>
        <begin position="118"/>
        <end position="152"/>
    </location>
</feature>